<dbReference type="EMBL" id="BLXX01000012">
    <property type="protein sequence ID" value="GFO61232.1"/>
    <property type="molecule type" value="Genomic_DNA"/>
</dbReference>
<proteinExistence type="inferred from homology"/>
<accession>A0A6V8MMM6</accession>
<dbReference type="RefSeq" id="WP_183356025.1">
    <property type="nucleotide sequence ID" value="NZ_BLXX01000012.1"/>
</dbReference>
<evidence type="ECO:0008006" key="4">
    <source>
        <dbReference type="Google" id="ProtNLM"/>
    </source>
</evidence>
<dbReference type="AlphaFoldDB" id="A0A6V8MMM6"/>
<comment type="caution">
    <text evidence="2">The sequence shown here is derived from an EMBL/GenBank/DDBJ whole genome shotgun (WGS) entry which is preliminary data.</text>
</comment>
<dbReference type="Proteomes" id="UP000556026">
    <property type="component" value="Unassembled WGS sequence"/>
</dbReference>
<evidence type="ECO:0000313" key="2">
    <source>
        <dbReference type="EMBL" id="GFO61232.1"/>
    </source>
</evidence>
<keyword evidence="3" id="KW-1185">Reference proteome</keyword>
<reference evidence="3" key="1">
    <citation type="submission" date="2020-06" db="EMBL/GenBank/DDBJ databases">
        <title>Draft genomic sequence of Geomonas sp. Red330.</title>
        <authorList>
            <person name="Itoh H."/>
            <person name="Zhenxing X."/>
            <person name="Ushijima N."/>
            <person name="Masuda Y."/>
            <person name="Shiratori Y."/>
            <person name="Senoo K."/>
        </authorList>
    </citation>
    <scope>NUCLEOTIDE SEQUENCE [LARGE SCALE GENOMIC DNA]</scope>
    <source>
        <strain evidence="3">Red330</strain>
    </source>
</reference>
<dbReference type="InterPro" id="IPR016772">
    <property type="entry name" value="UCP020408"/>
</dbReference>
<comment type="similarity">
    <text evidence="1">Belongs to the UPF0751 family.</text>
</comment>
<gene>
    <name evidence="2" type="ORF">GMST_35570</name>
</gene>
<dbReference type="Pfam" id="PF10087">
    <property type="entry name" value="DUF2325"/>
    <property type="match status" value="1"/>
</dbReference>
<sequence length="95" mass="10141">MCIALIGGMDRLGKHYQEAAAAAGITLEVYNTAPANFAVKLKKADAVVIFTNKVSHQARNEALQAAKTRGIPVIMQHACGVCTLRNCLECCKTGH</sequence>
<protein>
    <recommendedName>
        <fullName evidence="4">DUF2325 domain-containing protein</fullName>
    </recommendedName>
</protein>
<evidence type="ECO:0000313" key="3">
    <source>
        <dbReference type="Proteomes" id="UP000556026"/>
    </source>
</evidence>
<name>A0A6V8MMM6_9BACT</name>
<evidence type="ECO:0000256" key="1">
    <source>
        <dbReference type="ARBA" id="ARBA00007189"/>
    </source>
</evidence>
<organism evidence="2 3">
    <name type="scientific">Geomonas silvestris</name>
    <dbReference type="NCBI Taxonomy" id="2740184"/>
    <lineage>
        <taxon>Bacteria</taxon>
        <taxon>Pseudomonadati</taxon>
        <taxon>Thermodesulfobacteriota</taxon>
        <taxon>Desulfuromonadia</taxon>
        <taxon>Geobacterales</taxon>
        <taxon>Geobacteraceae</taxon>
        <taxon>Geomonas</taxon>
    </lineage>
</organism>